<evidence type="ECO:0000256" key="1">
    <source>
        <dbReference type="ARBA" id="ARBA00022962"/>
    </source>
</evidence>
<dbReference type="GO" id="GO:0004359">
    <property type="term" value="F:glutaminase activity"/>
    <property type="evidence" value="ECO:0007669"/>
    <property type="project" value="UniProtKB-UniRule"/>
</dbReference>
<dbReference type="PANTHER" id="PTHR21343:SF9">
    <property type="entry name" value="LIPID II ISOGLUTAMINYL SYNTHASE (GLUTAMINE-HYDROLYZING) SUBUNIT GATD"/>
    <property type="match status" value="1"/>
</dbReference>
<dbReference type="Proteomes" id="UP000231451">
    <property type="component" value="Unassembled WGS sequence"/>
</dbReference>
<comment type="catalytic activity">
    <reaction evidence="2">
        <text>L-glutamine + H2O = L-glutamate + NH4(+)</text>
        <dbReference type="Rhea" id="RHEA:15889"/>
        <dbReference type="ChEBI" id="CHEBI:15377"/>
        <dbReference type="ChEBI" id="CHEBI:28938"/>
        <dbReference type="ChEBI" id="CHEBI:29985"/>
        <dbReference type="ChEBI" id="CHEBI:58359"/>
        <dbReference type="EC" id="3.5.1.2"/>
    </reaction>
</comment>
<dbReference type="GO" id="GO:0009236">
    <property type="term" value="P:cobalamin biosynthetic process"/>
    <property type="evidence" value="ECO:0007669"/>
    <property type="project" value="InterPro"/>
</dbReference>
<accession>A0A2M9HEW7</accession>
<comment type="subunit">
    <text evidence="2">Forms a heterodimer with MurT.</text>
</comment>
<evidence type="ECO:0000313" key="5">
    <source>
        <dbReference type="Proteomes" id="UP000231451"/>
    </source>
</evidence>
<keyword evidence="2" id="KW-0573">Peptidoglycan synthesis</keyword>
<keyword evidence="2" id="KW-0133">Cell shape</keyword>
<organism evidence="4 5">
    <name type="scientific">Bifidobacterium simiarum</name>
    <dbReference type="NCBI Taxonomy" id="2045441"/>
    <lineage>
        <taxon>Bacteria</taxon>
        <taxon>Bacillati</taxon>
        <taxon>Actinomycetota</taxon>
        <taxon>Actinomycetes</taxon>
        <taxon>Bifidobacteriales</taxon>
        <taxon>Bifidobacteriaceae</taxon>
        <taxon>Bifidobacterium</taxon>
    </lineage>
</organism>
<comment type="similarity">
    <text evidence="2">Belongs to the CobB/CobQ family. GatD subfamily.</text>
</comment>
<name>A0A2M9HEW7_9BIFI</name>
<dbReference type="AlphaFoldDB" id="A0A2M9HEW7"/>
<dbReference type="GO" id="GO:0008360">
    <property type="term" value="P:regulation of cell shape"/>
    <property type="evidence" value="ECO:0007669"/>
    <property type="project" value="UniProtKB-KW"/>
</dbReference>
<dbReference type="Gene3D" id="3.40.50.880">
    <property type="match status" value="1"/>
</dbReference>
<dbReference type="InterPro" id="IPR029062">
    <property type="entry name" value="Class_I_gatase-like"/>
</dbReference>
<dbReference type="InterPro" id="IPR033949">
    <property type="entry name" value="CobQ_GATase1"/>
</dbReference>
<dbReference type="InterPro" id="IPR043702">
    <property type="entry name" value="Lipid_II_synth_GatD"/>
</dbReference>
<dbReference type="EMBL" id="PEBK01000004">
    <property type="protein sequence ID" value="PJM75352.1"/>
    <property type="molecule type" value="Genomic_DNA"/>
</dbReference>
<dbReference type="EC" id="6.3.5.13" evidence="2"/>
<feature type="domain" description="CobB/CobQ-like glutamine amidotransferase" evidence="3">
    <location>
        <begin position="26"/>
        <end position="218"/>
    </location>
</feature>
<dbReference type="GO" id="GO:0016740">
    <property type="term" value="F:transferase activity"/>
    <property type="evidence" value="ECO:0007669"/>
    <property type="project" value="UniProtKB-KW"/>
</dbReference>
<keyword evidence="2" id="KW-0378">Hydrolase</keyword>
<feature type="binding site" evidence="2">
    <location>
        <position position="147"/>
    </location>
    <ligand>
        <name>substrate</name>
    </ligand>
</feature>
<proteinExistence type="inferred from homology"/>
<dbReference type="OrthoDB" id="9782045at2"/>
<dbReference type="CDD" id="cd01750">
    <property type="entry name" value="GATase1_CobQ"/>
    <property type="match status" value="1"/>
</dbReference>
<dbReference type="HAMAP" id="MF_02213">
    <property type="entry name" value="Lipid_II_synth_GatD"/>
    <property type="match status" value="1"/>
</dbReference>
<feature type="active site" evidence="2">
    <location>
        <position position="211"/>
    </location>
</feature>
<dbReference type="GO" id="GO:0009252">
    <property type="term" value="P:peptidoglycan biosynthetic process"/>
    <property type="evidence" value="ECO:0007669"/>
    <property type="project" value="UniProtKB-UniRule"/>
</dbReference>
<evidence type="ECO:0000256" key="2">
    <source>
        <dbReference type="HAMAP-Rule" id="MF_02213"/>
    </source>
</evidence>
<keyword evidence="2" id="KW-0961">Cell wall biogenesis/degradation</keyword>
<evidence type="ECO:0000259" key="3">
    <source>
        <dbReference type="Pfam" id="PF07685"/>
    </source>
</evidence>
<keyword evidence="2" id="KW-0436">Ligase</keyword>
<comment type="function">
    <text evidence="2">The lipid II isoglutaminyl synthase complex catalyzes the formation of alpha-D-isoglutamine in the cell wall lipid II stem peptide. The GatD subunit catalyzes the hydrolysis of glutamine to glutamate and ammonia. The resulting ammonia molecule is channeled to the active site of MurT.</text>
</comment>
<dbReference type="InterPro" id="IPR011698">
    <property type="entry name" value="GATase_3"/>
</dbReference>
<dbReference type="Pfam" id="PF07685">
    <property type="entry name" value="GATase_3"/>
    <property type="match status" value="1"/>
</dbReference>
<dbReference type="SUPFAM" id="SSF52317">
    <property type="entry name" value="Class I glutamine amidotransferase-like"/>
    <property type="match status" value="1"/>
</dbReference>
<keyword evidence="5" id="KW-1185">Reference proteome</keyword>
<feature type="active site" description="Nucleophile" evidence="2">
    <location>
        <position position="113"/>
    </location>
</feature>
<keyword evidence="4" id="KW-0808">Transferase</keyword>
<comment type="pathway">
    <text evidence="2">Cell wall biogenesis; peptidoglycan biosynthesis.</text>
</comment>
<dbReference type="EC" id="3.5.1.2" evidence="2"/>
<sequence>MTNATNTAAETVGTAGTAGESRPIDVMSLYPKDMNIYGDSGNVLTVRRRLALYGYEPVMHYYNQGDEWPEHVDLILGGGGQDTGQKKIIDDFFMRADLIRSLAADGVPMLMICGMYQLFGEYFETVDGTRLDGIGVIGAYTVGQDVRMIGNLVEHSDEFGDVIGYENHSGQTFLREGVSPLGRVDHDGTGNNGEDHTEGARVNNVIGTYMHGSLLPKNPKIADFLIRTACERRYGSFEPWVDEAAQAELDRLERFADEARKVAAARPR</sequence>
<protein>
    <recommendedName>
        <fullName evidence="2">Lipid II isoglutaminyl synthase (glutamine-hydrolyzing) subunit GatD</fullName>
        <ecNumber evidence="2">6.3.5.13</ecNumber>
    </recommendedName>
    <alternativeName>
        <fullName evidence="2">Lipid II isoglutaminyl synthase glutaminase subunit</fullName>
        <ecNumber evidence="2">3.5.1.2</ecNumber>
    </alternativeName>
</protein>
<dbReference type="UniPathway" id="UPA00219"/>
<reference evidence="4 5" key="1">
    <citation type="submission" date="2017-10" db="EMBL/GenBank/DDBJ databases">
        <title>Draft genome sequences of strains TRE 1, TRE 9, TRE H and TRI 7, isolated from tamarins, belonging to four potential novel Bifidobacterium species.</title>
        <authorList>
            <person name="Mattarelli P."/>
            <person name="Modesto M."/>
            <person name="Puglisi E."/>
            <person name="Morelli L."/>
            <person name="Spezio C."/>
            <person name="Bonetti A."/>
            <person name="Sandri C."/>
        </authorList>
    </citation>
    <scope>NUCLEOTIDE SEQUENCE [LARGE SCALE GENOMIC DNA]</scope>
    <source>
        <strain evidence="5">TRI7</strain>
    </source>
</reference>
<keyword evidence="1 2" id="KW-0315">Glutamine amidotransferase</keyword>
<dbReference type="PROSITE" id="PS51274">
    <property type="entry name" value="GATASE_COBBQ"/>
    <property type="match status" value="1"/>
</dbReference>
<dbReference type="GO" id="GO:0071555">
    <property type="term" value="P:cell wall organization"/>
    <property type="evidence" value="ECO:0007669"/>
    <property type="project" value="UniProtKB-KW"/>
</dbReference>
<comment type="catalytic activity">
    <reaction evidence="2">
        <text>beta-D-GlcNAc-(1-&gt;4)-Mur2Ac(oyl-L-Ala-gamma-D-Glu-L-Lys-D-Ala-D-Ala)-di-trans,octa-cis-undecaprenyl diphosphate + L-glutamine + ATP + H2O = beta-D-GlcNAc-(1-&gt;4)-Mur2Ac(oyl-L-Ala-D-isoglutaminyl-L-Lys-D-Ala-D-Ala)-di-trans,octa-cis-undecaprenyl diphosphate + L-glutamate + ADP + phosphate + H(+)</text>
        <dbReference type="Rhea" id="RHEA:57928"/>
        <dbReference type="ChEBI" id="CHEBI:15377"/>
        <dbReference type="ChEBI" id="CHEBI:15378"/>
        <dbReference type="ChEBI" id="CHEBI:29985"/>
        <dbReference type="ChEBI" id="CHEBI:30616"/>
        <dbReference type="ChEBI" id="CHEBI:43474"/>
        <dbReference type="ChEBI" id="CHEBI:58359"/>
        <dbReference type="ChEBI" id="CHEBI:60033"/>
        <dbReference type="ChEBI" id="CHEBI:62233"/>
        <dbReference type="ChEBI" id="CHEBI:456216"/>
        <dbReference type="EC" id="6.3.5.13"/>
    </reaction>
</comment>
<dbReference type="PANTHER" id="PTHR21343">
    <property type="entry name" value="DETHIOBIOTIN SYNTHETASE"/>
    <property type="match status" value="1"/>
</dbReference>
<gene>
    <name evidence="2" type="primary">gatD</name>
    <name evidence="4" type="ORF">CSQ87_04880</name>
</gene>
<dbReference type="GO" id="GO:0140282">
    <property type="term" value="F:carbon-nitrogen ligase activity on lipid II"/>
    <property type="evidence" value="ECO:0007669"/>
    <property type="project" value="UniProtKB-UniRule"/>
</dbReference>
<evidence type="ECO:0000313" key="4">
    <source>
        <dbReference type="EMBL" id="PJM75352.1"/>
    </source>
</evidence>
<comment type="caution">
    <text evidence="4">The sequence shown here is derived from an EMBL/GenBank/DDBJ whole genome shotgun (WGS) entry which is preliminary data.</text>
</comment>
<dbReference type="RefSeq" id="WP_100512770.1">
    <property type="nucleotide sequence ID" value="NZ_PEBK01000004.1"/>
</dbReference>